<evidence type="ECO:0000313" key="11">
    <source>
        <dbReference type="Proteomes" id="UP000187209"/>
    </source>
</evidence>
<accession>A0A1R2B6E9</accession>
<dbReference type="PANTHER" id="PTHR31651">
    <property type="match status" value="1"/>
</dbReference>
<feature type="transmembrane region" description="Helical" evidence="9">
    <location>
        <begin position="141"/>
        <end position="160"/>
    </location>
</feature>
<name>A0A1R2B6E9_9CILI</name>
<evidence type="ECO:0000256" key="8">
    <source>
        <dbReference type="ARBA" id="ARBA00025752"/>
    </source>
</evidence>
<keyword evidence="3" id="KW-0813">Transport</keyword>
<evidence type="ECO:0000256" key="9">
    <source>
        <dbReference type="SAM" id="Phobius"/>
    </source>
</evidence>
<organism evidence="10 11">
    <name type="scientific">Stentor coeruleus</name>
    <dbReference type="NCBI Taxonomy" id="5963"/>
    <lineage>
        <taxon>Eukaryota</taxon>
        <taxon>Sar</taxon>
        <taxon>Alveolata</taxon>
        <taxon>Ciliophora</taxon>
        <taxon>Postciliodesmatophora</taxon>
        <taxon>Heterotrichea</taxon>
        <taxon>Heterotrichida</taxon>
        <taxon>Stentoridae</taxon>
        <taxon>Stentor</taxon>
    </lineage>
</organism>
<evidence type="ECO:0000256" key="1">
    <source>
        <dbReference type="ARBA" id="ARBA00004141"/>
    </source>
</evidence>
<dbReference type="AlphaFoldDB" id="A0A1R2B6E9"/>
<gene>
    <name evidence="10" type="ORF">SteCoe_29259</name>
</gene>
<comment type="function">
    <text evidence="7">Involved in cellular auxin homeostasis by regulating auxin metabolism. Regulates intracellular auxin accumulation at the endoplasmic reticulum and thus auxin availability for nuclear auxin signaling.</text>
</comment>
<feature type="transmembrane region" description="Helical" evidence="9">
    <location>
        <begin position="207"/>
        <end position="225"/>
    </location>
</feature>
<reference evidence="10 11" key="1">
    <citation type="submission" date="2016-11" db="EMBL/GenBank/DDBJ databases">
        <title>The macronuclear genome of Stentor coeruleus: a giant cell with tiny introns.</title>
        <authorList>
            <person name="Slabodnick M."/>
            <person name="Ruby J.G."/>
            <person name="Reiff S.B."/>
            <person name="Swart E.C."/>
            <person name="Gosai S."/>
            <person name="Prabakaran S."/>
            <person name="Witkowska E."/>
            <person name="Larue G.E."/>
            <person name="Fisher S."/>
            <person name="Freeman R.M."/>
            <person name="Gunawardena J."/>
            <person name="Chu W."/>
            <person name="Stover N.A."/>
            <person name="Gregory B.D."/>
            <person name="Nowacki M."/>
            <person name="Derisi J."/>
            <person name="Roy S.W."/>
            <person name="Marshall W.F."/>
            <person name="Sood P."/>
        </authorList>
    </citation>
    <scope>NUCLEOTIDE SEQUENCE [LARGE SCALE GENOMIC DNA]</scope>
    <source>
        <strain evidence="10">WM001</strain>
    </source>
</reference>
<evidence type="ECO:0000256" key="6">
    <source>
        <dbReference type="ARBA" id="ARBA00023136"/>
    </source>
</evidence>
<feature type="transmembrane region" description="Helical" evidence="9">
    <location>
        <begin position="272"/>
        <end position="296"/>
    </location>
</feature>
<evidence type="ECO:0000256" key="3">
    <source>
        <dbReference type="ARBA" id="ARBA00022448"/>
    </source>
</evidence>
<feature type="transmembrane region" description="Helical" evidence="9">
    <location>
        <begin position="231"/>
        <end position="260"/>
    </location>
</feature>
<dbReference type="InterPro" id="IPR045033">
    <property type="entry name" value="PILS1/3/4/5/7"/>
</dbReference>
<keyword evidence="4 9" id="KW-0812">Transmembrane</keyword>
<evidence type="ECO:0000256" key="7">
    <source>
        <dbReference type="ARBA" id="ARBA00025100"/>
    </source>
</evidence>
<feature type="transmembrane region" description="Helical" evidence="9">
    <location>
        <begin position="308"/>
        <end position="330"/>
    </location>
</feature>
<feature type="transmembrane region" description="Helical" evidence="9">
    <location>
        <begin position="6"/>
        <end position="29"/>
    </location>
</feature>
<keyword evidence="11" id="KW-1185">Reference proteome</keyword>
<evidence type="ECO:0000256" key="2">
    <source>
        <dbReference type="ARBA" id="ARBA00004308"/>
    </source>
</evidence>
<dbReference type="GO" id="GO:0012505">
    <property type="term" value="C:endomembrane system"/>
    <property type="evidence" value="ECO:0007669"/>
    <property type="project" value="UniProtKB-SubCell"/>
</dbReference>
<evidence type="ECO:0000256" key="4">
    <source>
        <dbReference type="ARBA" id="ARBA00022692"/>
    </source>
</evidence>
<evidence type="ECO:0000313" key="10">
    <source>
        <dbReference type="EMBL" id="OMJ72339.1"/>
    </source>
</evidence>
<feature type="transmembrane region" description="Helical" evidence="9">
    <location>
        <begin position="342"/>
        <end position="362"/>
    </location>
</feature>
<dbReference type="Proteomes" id="UP000187209">
    <property type="component" value="Unassembled WGS sequence"/>
</dbReference>
<protein>
    <submittedName>
        <fullName evidence="10">Uncharacterized protein</fullName>
    </submittedName>
</protein>
<comment type="similarity">
    <text evidence="8">Belongs to the auxin efflux carrier (TC 2.A.69.2) family.</text>
</comment>
<comment type="caution">
    <text evidence="10">The sequence shown here is derived from an EMBL/GenBank/DDBJ whole genome shotgun (WGS) entry which is preliminary data.</text>
</comment>
<evidence type="ECO:0000256" key="5">
    <source>
        <dbReference type="ARBA" id="ARBA00022989"/>
    </source>
</evidence>
<comment type="subcellular location">
    <subcellularLocation>
        <location evidence="2">Endomembrane system</location>
    </subcellularLocation>
    <subcellularLocation>
        <location evidence="1">Membrane</location>
        <topology evidence="1">Multi-pass membrane protein</topology>
    </subcellularLocation>
</comment>
<dbReference type="OrthoDB" id="191139at2759"/>
<dbReference type="InterPro" id="IPR004776">
    <property type="entry name" value="Mem_transp_PIN-like"/>
</dbReference>
<feature type="transmembrane region" description="Helical" evidence="9">
    <location>
        <begin position="104"/>
        <end position="121"/>
    </location>
</feature>
<dbReference type="GO" id="GO:0016020">
    <property type="term" value="C:membrane"/>
    <property type="evidence" value="ECO:0007669"/>
    <property type="project" value="UniProtKB-SubCell"/>
</dbReference>
<dbReference type="GO" id="GO:0055085">
    <property type="term" value="P:transmembrane transport"/>
    <property type="evidence" value="ECO:0007669"/>
    <property type="project" value="InterPro"/>
</dbReference>
<dbReference type="EMBL" id="MPUH01000910">
    <property type="protein sequence ID" value="OMJ72339.1"/>
    <property type="molecule type" value="Genomic_DNA"/>
</dbReference>
<keyword evidence="6 9" id="KW-0472">Membrane</keyword>
<dbReference type="Pfam" id="PF03547">
    <property type="entry name" value="Mem_trans"/>
    <property type="match status" value="1"/>
</dbReference>
<proteinExistence type="inferred from homology"/>
<dbReference type="PANTHER" id="PTHR31651:SF33">
    <property type="entry name" value="PROTEIN PIN-LIKES 1"/>
    <property type="match status" value="1"/>
</dbReference>
<keyword evidence="5 9" id="KW-1133">Transmembrane helix</keyword>
<feature type="transmembrane region" description="Helical" evidence="9">
    <location>
        <begin position="41"/>
        <end position="62"/>
    </location>
</feature>
<sequence length="363" mass="41232">MDIFLILRTSVTGMFPTFTLVLTGVYFGYKNIMPKRTVDELSKVLGNFFNPIFCFIYISSSFELSELYLVWPLIVGPFLTAFVFSTISFLYLKVIGMPKEMQNTFLGFLVFSNFGQAYILIKGMCSSYGPLANNSSCDDSFSYISIFAFPQMILMWTYGYSLSLSDKHKRPQVFDESMKEIMCENTEEQRLSLGKIILQALVKPNPLSCILGMITAMIPGLKNVFYNKSSIIYFIADTGIFMSFNSLVLGQVTLGVYLYNMKGQRSDLTRKTLTLVVLFKSIVIPIVSLGIMYGFWVAGIFHDNKVMAYAFFLSISTPAAIATLLFAVIVQNRINEIVECIFWNYLVNIGTAVLWTFLFFYIF</sequence>
<feature type="transmembrane region" description="Helical" evidence="9">
    <location>
        <begin position="68"/>
        <end position="92"/>
    </location>
</feature>